<feature type="domain" description="DOT1" evidence="1">
    <location>
        <begin position="63"/>
        <end position="118"/>
    </location>
</feature>
<keyword evidence="2" id="KW-0489">Methyltransferase</keyword>
<dbReference type="CDD" id="cd02440">
    <property type="entry name" value="AdoMet_MTases"/>
    <property type="match status" value="1"/>
</dbReference>
<dbReference type="GO" id="GO:0031151">
    <property type="term" value="F:histone H3K79 methyltransferase activity"/>
    <property type="evidence" value="ECO:0007669"/>
    <property type="project" value="InterPro"/>
</dbReference>
<evidence type="ECO:0000313" key="2">
    <source>
        <dbReference type="EMBL" id="EMS79513.1"/>
    </source>
</evidence>
<sequence length="205" mass="24096">MANKPFTGVVKCLKNGIYRIYERWFGLDTPTDNLSRNAFAYTTDMVGYAPSDWLTAKRLDKIIRFSPTDVFADFGSGKGKMVFLAARYPFKKVIGIEISRHLHDIAQKNIEHTRKTFACSQVELIHMDVLDYQIPDDLTIAYFFNPFVNEIFTGVINHIHESFIRTPRPMWIAYKNPIMRHHLDTCPWLEFKRLYHNIAFYRTHI</sequence>
<accession>S0FWS3</accession>
<proteinExistence type="predicted"/>
<dbReference type="Proteomes" id="UP000014216">
    <property type="component" value="Unassembled WGS sequence"/>
</dbReference>
<dbReference type="InterPro" id="IPR025789">
    <property type="entry name" value="DOT1_dom"/>
</dbReference>
<dbReference type="SUPFAM" id="SSF53335">
    <property type="entry name" value="S-adenosyl-L-methionine-dependent methyltransferases"/>
    <property type="match status" value="1"/>
</dbReference>
<evidence type="ECO:0000259" key="1">
    <source>
        <dbReference type="Pfam" id="PF08123"/>
    </source>
</evidence>
<organism evidence="2 3">
    <name type="scientific">Desulfotignum phosphitoxidans DSM 13687</name>
    <dbReference type="NCBI Taxonomy" id="1286635"/>
    <lineage>
        <taxon>Bacteria</taxon>
        <taxon>Pseudomonadati</taxon>
        <taxon>Thermodesulfobacteriota</taxon>
        <taxon>Desulfobacteria</taxon>
        <taxon>Desulfobacterales</taxon>
        <taxon>Desulfobacteraceae</taxon>
        <taxon>Desulfotignum</taxon>
    </lineage>
</organism>
<keyword evidence="3" id="KW-1185">Reference proteome</keyword>
<protein>
    <submittedName>
        <fullName evidence="2">Putative O-methyltransferase</fullName>
    </submittedName>
</protein>
<keyword evidence="2" id="KW-0808">Transferase</keyword>
<dbReference type="EMBL" id="APJX01000004">
    <property type="protein sequence ID" value="EMS79513.1"/>
    <property type="molecule type" value="Genomic_DNA"/>
</dbReference>
<dbReference type="RefSeq" id="WP_006965751.1">
    <property type="nucleotide sequence ID" value="NZ_APJX01000004.1"/>
</dbReference>
<evidence type="ECO:0000313" key="3">
    <source>
        <dbReference type="Proteomes" id="UP000014216"/>
    </source>
</evidence>
<dbReference type="Pfam" id="PF08123">
    <property type="entry name" value="DOT1"/>
    <property type="match status" value="1"/>
</dbReference>
<dbReference type="OrthoDB" id="9780095at2"/>
<dbReference type="GO" id="GO:0032259">
    <property type="term" value="P:methylation"/>
    <property type="evidence" value="ECO:0007669"/>
    <property type="project" value="UniProtKB-KW"/>
</dbReference>
<dbReference type="InterPro" id="IPR029063">
    <property type="entry name" value="SAM-dependent_MTases_sf"/>
</dbReference>
<name>S0FWS3_9BACT</name>
<gene>
    <name evidence="2" type="ORF">Dpo_4c00600</name>
</gene>
<comment type="caution">
    <text evidence="2">The sequence shown here is derived from an EMBL/GenBank/DDBJ whole genome shotgun (WGS) entry which is preliminary data.</text>
</comment>
<dbReference type="Gene3D" id="3.40.50.150">
    <property type="entry name" value="Vaccinia Virus protein VP39"/>
    <property type="match status" value="1"/>
</dbReference>
<dbReference type="AlphaFoldDB" id="S0FWS3"/>
<reference evidence="2 3" key="1">
    <citation type="journal article" date="2013" name="Genome Announc.">
        <title>Draft Genome Sequence of Desulfotignum phosphitoxidans DSM 13687 Strain FiPS-3.</title>
        <authorList>
            <person name="Poehlein A."/>
            <person name="Daniel R."/>
            <person name="Simeonova D.D."/>
        </authorList>
    </citation>
    <scope>NUCLEOTIDE SEQUENCE [LARGE SCALE GENOMIC DNA]</scope>
    <source>
        <strain evidence="2 3">DSM 13687</strain>
    </source>
</reference>